<dbReference type="EMBL" id="CAJVCH010084674">
    <property type="protein sequence ID" value="CAG7721945.1"/>
    <property type="molecule type" value="Genomic_DNA"/>
</dbReference>
<feature type="transmembrane region" description="Helical" evidence="2">
    <location>
        <begin position="289"/>
        <end position="311"/>
    </location>
</feature>
<dbReference type="AlphaFoldDB" id="A0A8J2JKX6"/>
<evidence type="ECO:0000259" key="3">
    <source>
        <dbReference type="Pfam" id="PF25085"/>
    </source>
</evidence>
<name>A0A8J2JKX6_9HEXA</name>
<dbReference type="OrthoDB" id="188749at2759"/>
<feature type="compositionally biased region" description="Basic residues" evidence="1">
    <location>
        <begin position="430"/>
        <end position="446"/>
    </location>
</feature>
<keyword evidence="5" id="KW-1185">Reference proteome</keyword>
<protein>
    <recommendedName>
        <fullName evidence="3">DUF7802 domain-containing protein</fullName>
    </recommendedName>
</protein>
<proteinExistence type="predicted"/>
<feature type="transmembrane region" description="Helical" evidence="2">
    <location>
        <begin position="221"/>
        <end position="243"/>
    </location>
</feature>
<feature type="transmembrane region" description="Helical" evidence="2">
    <location>
        <begin position="137"/>
        <end position="161"/>
    </location>
</feature>
<feature type="transmembrane region" description="Helical" evidence="2">
    <location>
        <begin position="392"/>
        <end position="411"/>
    </location>
</feature>
<dbReference type="Proteomes" id="UP000708208">
    <property type="component" value="Unassembled WGS sequence"/>
</dbReference>
<gene>
    <name evidence="4" type="ORF">AFUS01_LOCUS11130</name>
</gene>
<keyword evidence="2" id="KW-0812">Transmembrane</keyword>
<evidence type="ECO:0000256" key="2">
    <source>
        <dbReference type="SAM" id="Phobius"/>
    </source>
</evidence>
<feature type="domain" description="DUF7802" evidence="3">
    <location>
        <begin position="20"/>
        <end position="407"/>
    </location>
</feature>
<reference evidence="4" key="1">
    <citation type="submission" date="2021-06" db="EMBL/GenBank/DDBJ databases">
        <authorList>
            <person name="Hodson N. C."/>
            <person name="Mongue J. A."/>
            <person name="Jaron S. K."/>
        </authorList>
    </citation>
    <scope>NUCLEOTIDE SEQUENCE</scope>
</reference>
<dbReference type="Pfam" id="PF25085">
    <property type="entry name" value="DUF7802"/>
    <property type="match status" value="1"/>
</dbReference>
<evidence type="ECO:0000256" key="1">
    <source>
        <dbReference type="SAM" id="MobiDB-lite"/>
    </source>
</evidence>
<dbReference type="InterPro" id="IPR056704">
    <property type="entry name" value="DUF7802"/>
</dbReference>
<dbReference type="PANTHER" id="PTHR35982:SF1">
    <property type="entry name" value="SPIROCYCLASE, AVEC FAMILY"/>
    <property type="match status" value="1"/>
</dbReference>
<evidence type="ECO:0000313" key="5">
    <source>
        <dbReference type="Proteomes" id="UP000708208"/>
    </source>
</evidence>
<keyword evidence="2" id="KW-1133">Transmembrane helix</keyword>
<accession>A0A8J2JKX6</accession>
<feature type="transmembrane region" description="Helical" evidence="2">
    <location>
        <begin position="181"/>
        <end position="201"/>
    </location>
</feature>
<feature type="transmembrane region" description="Helical" evidence="2">
    <location>
        <begin position="106"/>
        <end position="125"/>
    </location>
</feature>
<dbReference type="PANTHER" id="PTHR35982">
    <property type="entry name" value="AGAP005361-PA"/>
    <property type="match status" value="1"/>
</dbReference>
<comment type="caution">
    <text evidence="4">The sequence shown here is derived from an EMBL/GenBank/DDBJ whole genome shotgun (WGS) entry which is preliminary data.</text>
</comment>
<feature type="transmembrane region" description="Helical" evidence="2">
    <location>
        <begin position="249"/>
        <end position="268"/>
    </location>
</feature>
<sequence>MKREVLGIGEEITDYKFNGILDWLITINDPRELWKAQPAYLISEFVYITVGFLTFLHSRRVGGRFKWLWLTCIMHGFFVENMTFWNKDINNFWHSQTTIVLLGRRLPLHIIFLYPTFIYTASACVSRLRLSLVQQALATGLSVVLIDIPYDIMAVKFVHWTWHDTDPNIYDRHYWVPFTSYYFHATFACSFTLAFNLWRRLFCENDPNNPWVEDKRPSREFLCSVLTAVSGMPGGVIQFLPIYHLFHDYLGIHTENCVITLVLIYFLVAWRMDRNPRQDSRPVKSQSTFYINEVIIGLILHYSVYLGMAVFGDPEYEIAVGLHEKIGPCNEMQEQKTMLTLITGETAKRRKYLCAEDYDEKYFDFRCVDKVPKQGSEWYTICGTPYPNKAEYVQVIGLICFVAFMFFRTMLFSSGDEWTTESEKGSKRLGPGKKSSKKSNFKSKHN</sequence>
<evidence type="ECO:0000313" key="4">
    <source>
        <dbReference type="EMBL" id="CAG7721945.1"/>
    </source>
</evidence>
<keyword evidence="2" id="KW-0472">Membrane</keyword>
<feature type="region of interest" description="Disordered" evidence="1">
    <location>
        <begin position="417"/>
        <end position="446"/>
    </location>
</feature>
<organism evidence="4 5">
    <name type="scientific">Allacma fusca</name>
    <dbReference type="NCBI Taxonomy" id="39272"/>
    <lineage>
        <taxon>Eukaryota</taxon>
        <taxon>Metazoa</taxon>
        <taxon>Ecdysozoa</taxon>
        <taxon>Arthropoda</taxon>
        <taxon>Hexapoda</taxon>
        <taxon>Collembola</taxon>
        <taxon>Symphypleona</taxon>
        <taxon>Sminthuridae</taxon>
        <taxon>Allacma</taxon>
    </lineage>
</organism>
<feature type="transmembrane region" description="Helical" evidence="2">
    <location>
        <begin position="68"/>
        <end position="86"/>
    </location>
</feature>